<dbReference type="PANTHER" id="PTHR30629">
    <property type="entry name" value="PROPHAGE INTEGRASE"/>
    <property type="match status" value="1"/>
</dbReference>
<dbReference type="InterPro" id="IPR025166">
    <property type="entry name" value="Integrase_DNA_bind_dom"/>
</dbReference>
<reference evidence="6 7" key="1">
    <citation type="submission" date="2019-07" db="EMBL/GenBank/DDBJ databases">
        <title>Whole genome shotgun sequence of Novosphingobium sediminis NBRC 106119.</title>
        <authorList>
            <person name="Hosoyama A."/>
            <person name="Uohara A."/>
            <person name="Ohji S."/>
            <person name="Ichikawa N."/>
        </authorList>
    </citation>
    <scope>NUCLEOTIDE SEQUENCE [LARGE SCALE GENOMIC DNA]</scope>
    <source>
        <strain evidence="6 7">NBRC 106119</strain>
    </source>
</reference>
<dbReference type="Gene3D" id="1.10.443.10">
    <property type="entry name" value="Intergrase catalytic core"/>
    <property type="match status" value="1"/>
</dbReference>
<dbReference type="Gene3D" id="3.30.160.390">
    <property type="entry name" value="Integrase, DNA-binding domain"/>
    <property type="match status" value="1"/>
</dbReference>
<dbReference type="InterPro" id="IPR002104">
    <property type="entry name" value="Integrase_catalytic"/>
</dbReference>
<dbReference type="AlphaFoldDB" id="A0A512APS1"/>
<keyword evidence="4" id="KW-0233">DNA recombination</keyword>
<dbReference type="InterPro" id="IPR011010">
    <property type="entry name" value="DNA_brk_join_enz"/>
</dbReference>
<protein>
    <submittedName>
        <fullName evidence="6">Integrase</fullName>
    </submittedName>
</protein>
<dbReference type="RefSeq" id="WP_147161015.1">
    <property type="nucleotide sequence ID" value="NZ_BJYR01000025.1"/>
</dbReference>
<dbReference type="Pfam" id="PF13356">
    <property type="entry name" value="Arm-DNA-bind_3"/>
    <property type="match status" value="1"/>
</dbReference>
<dbReference type="Gene3D" id="1.10.150.130">
    <property type="match status" value="1"/>
</dbReference>
<dbReference type="Proteomes" id="UP000321464">
    <property type="component" value="Unassembled WGS sequence"/>
</dbReference>
<sequence>MAKLTKREIDALTAVGNSPAYLWDDAVPGFGIKALPSGPKRFILKYRADGGGRSARQRWLTIGTYGPITLDQARDLARQAHAEIARGGDPQGRKSSLRAAPTLNDAWNRFEAEELPQKKALTQRDYRAIWNDIISPKFGTSKVETLARSDIDRFHKTYRDTPYRANRALALLSRLMSLAEAWEWRTQGSNPCKYVSRFEERARTRFLTNAELKRLGTVLPKLEADGTITSTARNAIELLLLTGARLNEILTAKWQWVDLKKGVLNLPDSKTGAKPVYLSEQAKIVLKRQKALVASKLFIFPSASNPKKPYINLRKPWERVCLSAKIDGVRLHDLRHTAASIAVAQGASLPVIGRLLGHSQAQTTQRYAHVDTDPALKAANEIGSFVSSAFAPAKRRAKTKRQIGTPKLAKK</sequence>
<dbReference type="PROSITE" id="PS51898">
    <property type="entry name" value="TYR_RECOMBINASE"/>
    <property type="match status" value="1"/>
</dbReference>
<keyword evidence="2" id="KW-0229">DNA integration</keyword>
<comment type="caution">
    <text evidence="6">The sequence shown here is derived from an EMBL/GenBank/DDBJ whole genome shotgun (WGS) entry which is preliminary data.</text>
</comment>
<dbReference type="GO" id="GO:0003677">
    <property type="term" value="F:DNA binding"/>
    <property type="evidence" value="ECO:0007669"/>
    <property type="project" value="UniProtKB-KW"/>
</dbReference>
<evidence type="ECO:0000256" key="1">
    <source>
        <dbReference type="ARBA" id="ARBA00008857"/>
    </source>
</evidence>
<dbReference type="CDD" id="cd00796">
    <property type="entry name" value="INT_Rci_Hp1_C"/>
    <property type="match status" value="1"/>
</dbReference>
<evidence type="ECO:0000313" key="6">
    <source>
        <dbReference type="EMBL" id="GEO01708.1"/>
    </source>
</evidence>
<dbReference type="InterPro" id="IPR010998">
    <property type="entry name" value="Integrase_recombinase_N"/>
</dbReference>
<evidence type="ECO:0000256" key="4">
    <source>
        <dbReference type="ARBA" id="ARBA00023172"/>
    </source>
</evidence>
<evidence type="ECO:0000256" key="3">
    <source>
        <dbReference type="ARBA" id="ARBA00023125"/>
    </source>
</evidence>
<accession>A0A512APS1</accession>
<dbReference type="InterPro" id="IPR038488">
    <property type="entry name" value="Integrase_DNA-bd_sf"/>
</dbReference>
<dbReference type="SUPFAM" id="SSF56349">
    <property type="entry name" value="DNA breaking-rejoining enzymes"/>
    <property type="match status" value="1"/>
</dbReference>
<dbReference type="GO" id="GO:0015074">
    <property type="term" value="P:DNA integration"/>
    <property type="evidence" value="ECO:0007669"/>
    <property type="project" value="UniProtKB-KW"/>
</dbReference>
<dbReference type="OrthoDB" id="7615137at2"/>
<dbReference type="Pfam" id="PF00589">
    <property type="entry name" value="Phage_integrase"/>
    <property type="match status" value="1"/>
</dbReference>
<evidence type="ECO:0000256" key="2">
    <source>
        <dbReference type="ARBA" id="ARBA00022908"/>
    </source>
</evidence>
<proteinExistence type="inferred from homology"/>
<dbReference type="EMBL" id="BJYR01000025">
    <property type="protein sequence ID" value="GEO01708.1"/>
    <property type="molecule type" value="Genomic_DNA"/>
</dbReference>
<name>A0A512APS1_9SPHN</name>
<keyword evidence="7" id="KW-1185">Reference proteome</keyword>
<organism evidence="6 7">
    <name type="scientific">Novosphingobium sediminis</name>
    <dbReference type="NCBI Taxonomy" id="707214"/>
    <lineage>
        <taxon>Bacteria</taxon>
        <taxon>Pseudomonadati</taxon>
        <taxon>Pseudomonadota</taxon>
        <taxon>Alphaproteobacteria</taxon>
        <taxon>Sphingomonadales</taxon>
        <taxon>Sphingomonadaceae</taxon>
        <taxon>Novosphingobium</taxon>
    </lineage>
</organism>
<dbReference type="InterPro" id="IPR050808">
    <property type="entry name" value="Phage_Integrase"/>
</dbReference>
<keyword evidence="3" id="KW-0238">DNA-binding</keyword>
<evidence type="ECO:0000313" key="7">
    <source>
        <dbReference type="Proteomes" id="UP000321464"/>
    </source>
</evidence>
<feature type="domain" description="Tyr recombinase" evidence="5">
    <location>
        <begin position="202"/>
        <end position="380"/>
    </location>
</feature>
<dbReference type="InterPro" id="IPR013762">
    <property type="entry name" value="Integrase-like_cat_sf"/>
</dbReference>
<comment type="similarity">
    <text evidence="1">Belongs to the 'phage' integrase family.</text>
</comment>
<dbReference type="GO" id="GO:0006310">
    <property type="term" value="P:DNA recombination"/>
    <property type="evidence" value="ECO:0007669"/>
    <property type="project" value="UniProtKB-KW"/>
</dbReference>
<gene>
    <name evidence="6" type="ORF">NSE01_35400</name>
</gene>
<dbReference type="PANTHER" id="PTHR30629:SF2">
    <property type="entry name" value="PROPHAGE INTEGRASE INTS-RELATED"/>
    <property type="match status" value="1"/>
</dbReference>
<evidence type="ECO:0000259" key="5">
    <source>
        <dbReference type="PROSITE" id="PS51898"/>
    </source>
</evidence>